<evidence type="ECO:0000259" key="1">
    <source>
        <dbReference type="SMART" id="SM00235"/>
    </source>
</evidence>
<evidence type="ECO:0000313" key="2">
    <source>
        <dbReference type="EMBL" id="MDC0678936.1"/>
    </source>
</evidence>
<feature type="domain" description="Peptidase metallopeptidase" evidence="1">
    <location>
        <begin position="58"/>
        <end position="207"/>
    </location>
</feature>
<dbReference type="InterPro" id="IPR001506">
    <property type="entry name" value="Peptidase_M12A"/>
</dbReference>
<dbReference type="Gene3D" id="3.40.390.10">
    <property type="entry name" value="Collagenase (Catalytic Domain)"/>
    <property type="match status" value="1"/>
</dbReference>
<dbReference type="SMART" id="SM00235">
    <property type="entry name" value="ZnMc"/>
    <property type="match status" value="1"/>
</dbReference>
<accession>A0ABT5C172</accession>
<dbReference type="Pfam" id="PF01400">
    <property type="entry name" value="Astacin"/>
    <property type="match status" value="1"/>
</dbReference>
<organism evidence="2 3">
    <name type="scientific">Sorangium atrum</name>
    <dbReference type="NCBI Taxonomy" id="2995308"/>
    <lineage>
        <taxon>Bacteria</taxon>
        <taxon>Pseudomonadati</taxon>
        <taxon>Myxococcota</taxon>
        <taxon>Polyangia</taxon>
        <taxon>Polyangiales</taxon>
        <taxon>Polyangiaceae</taxon>
        <taxon>Sorangium</taxon>
    </lineage>
</organism>
<keyword evidence="3" id="KW-1185">Reference proteome</keyword>
<evidence type="ECO:0000313" key="3">
    <source>
        <dbReference type="Proteomes" id="UP001217485"/>
    </source>
</evidence>
<name>A0ABT5C172_9BACT</name>
<reference evidence="2 3" key="1">
    <citation type="submission" date="2023-01" db="EMBL/GenBank/DDBJ databases">
        <title>Minimal conservation of predation-associated metabolite biosynthetic gene clusters underscores biosynthetic potential of Myxococcota including descriptions for ten novel species: Archangium lansinium sp. nov., Myxococcus landrumus sp. nov., Nannocystis bai.</title>
        <authorList>
            <person name="Ahearne A."/>
            <person name="Stevens C."/>
            <person name="Dowd S."/>
        </authorList>
    </citation>
    <scope>NUCLEOTIDE SEQUENCE [LARGE SCALE GENOMIC DNA]</scope>
    <source>
        <strain evidence="2 3">WIWO2</strain>
    </source>
</reference>
<gene>
    <name evidence="2" type="ORF">POL72_14415</name>
</gene>
<dbReference type="InterPro" id="IPR024079">
    <property type="entry name" value="MetalloPept_cat_dom_sf"/>
</dbReference>
<dbReference type="RefSeq" id="WP_272095797.1">
    <property type="nucleotide sequence ID" value="NZ_JAQNDK010000001.1"/>
</dbReference>
<dbReference type="SUPFAM" id="SSF55486">
    <property type="entry name" value="Metalloproteases ('zincins'), catalytic domain"/>
    <property type="match status" value="1"/>
</dbReference>
<sequence length="260" mass="29447">MKNSFASQVPVCIPKLPPPEKWKELAVQAKAVRPDNLPPGFNIEDIDPTEHGRLALVIRLRWPKTGVRLSVGFLDNPEPALRRKILAYANMWNRTGNIQFVETRSYAASADVRLARGEGGYWSWLGIDILNHPGQQTMNLQGFTLNTPDSEFERVVPHEFGHTLGFPHEHLRAQIVERLDFERTIAYFMRTQGWSREDVIFQVLTPLEESSIFGTARPDEESIMAYQIPGECTKSGRPILGGVTISDSDYAFVAREYPKP</sequence>
<comment type="caution">
    <text evidence="2">The sequence shown here is derived from an EMBL/GenBank/DDBJ whole genome shotgun (WGS) entry which is preliminary data.</text>
</comment>
<dbReference type="EMBL" id="JAQNDK010000001">
    <property type="protein sequence ID" value="MDC0678936.1"/>
    <property type="molecule type" value="Genomic_DNA"/>
</dbReference>
<proteinExistence type="predicted"/>
<dbReference type="InterPro" id="IPR006026">
    <property type="entry name" value="Peptidase_Metallo"/>
</dbReference>
<protein>
    <submittedName>
        <fullName evidence="2">M12 family metallopeptidase</fullName>
    </submittedName>
</protein>
<dbReference type="Proteomes" id="UP001217485">
    <property type="component" value="Unassembled WGS sequence"/>
</dbReference>